<dbReference type="Gene3D" id="3.60.130.10">
    <property type="entry name" value="Clavaminate synthase-like"/>
    <property type="match status" value="1"/>
</dbReference>
<dbReference type="InterPro" id="IPR003819">
    <property type="entry name" value="TauD/TfdA-like"/>
</dbReference>
<evidence type="ECO:0000256" key="1">
    <source>
        <dbReference type="ARBA" id="ARBA00023002"/>
    </source>
</evidence>
<dbReference type="PANTHER" id="PTHR10696">
    <property type="entry name" value="GAMMA-BUTYROBETAINE HYDROXYLASE-RELATED"/>
    <property type="match status" value="1"/>
</dbReference>
<evidence type="ECO:0000313" key="4">
    <source>
        <dbReference type="EMBL" id="SVE25909.1"/>
    </source>
</evidence>
<dbReference type="Pfam" id="PF02668">
    <property type="entry name" value="TauD"/>
    <property type="match status" value="1"/>
</dbReference>
<dbReference type="PANTHER" id="PTHR10696:SF56">
    <property type="entry name" value="TAUD_TFDA-LIKE DOMAIN-CONTAINING PROTEIN"/>
    <property type="match status" value="1"/>
</dbReference>
<dbReference type="GO" id="GO:0016491">
    <property type="term" value="F:oxidoreductase activity"/>
    <property type="evidence" value="ECO:0007669"/>
    <property type="project" value="UniProtKB-KW"/>
</dbReference>
<gene>
    <name evidence="4" type="ORF">METZ01_LOCUS478763</name>
</gene>
<dbReference type="InterPro" id="IPR042098">
    <property type="entry name" value="TauD-like_sf"/>
</dbReference>
<sequence>TGARYHHTREGGSYHTDGSHIYSNPPDYVGLLCINPAKKGGESKFMSAYKIHQDIQQRNDLLEVLYQRFHHDKRGENNVGEPPTQFEPIFQFSNGKLKFRYQRELIDDGHKKIKQSLSKKQISALNFLDEILNNEHNAVTYTLKSGDMMFSNNNWLIHGRTGFEDFEDEDFKRTLFRAWIRGRDN</sequence>
<proteinExistence type="predicted"/>
<keyword evidence="1" id="KW-0560">Oxidoreductase</keyword>
<feature type="domain" description="TauD/TfdA-like" evidence="3">
    <location>
        <begin position="6"/>
        <end position="179"/>
    </location>
</feature>
<organism evidence="4">
    <name type="scientific">marine metagenome</name>
    <dbReference type="NCBI Taxonomy" id="408172"/>
    <lineage>
        <taxon>unclassified sequences</taxon>
        <taxon>metagenomes</taxon>
        <taxon>ecological metagenomes</taxon>
    </lineage>
</organism>
<dbReference type="SUPFAM" id="SSF51197">
    <property type="entry name" value="Clavaminate synthase-like"/>
    <property type="match status" value="1"/>
</dbReference>
<feature type="non-terminal residue" evidence="4">
    <location>
        <position position="1"/>
    </location>
</feature>
<name>A0A383C1F9_9ZZZZ</name>
<protein>
    <recommendedName>
        <fullName evidence="3">TauD/TfdA-like domain-containing protein</fullName>
    </recommendedName>
</protein>
<dbReference type="AlphaFoldDB" id="A0A383C1F9"/>
<evidence type="ECO:0000256" key="2">
    <source>
        <dbReference type="ARBA" id="ARBA00023194"/>
    </source>
</evidence>
<accession>A0A383C1F9</accession>
<reference evidence="4" key="1">
    <citation type="submission" date="2018-05" db="EMBL/GenBank/DDBJ databases">
        <authorList>
            <person name="Lanie J.A."/>
            <person name="Ng W.-L."/>
            <person name="Kazmierczak K.M."/>
            <person name="Andrzejewski T.M."/>
            <person name="Davidsen T.M."/>
            <person name="Wayne K.J."/>
            <person name="Tettelin H."/>
            <person name="Glass J.I."/>
            <person name="Rusch D."/>
            <person name="Podicherti R."/>
            <person name="Tsui H.-C.T."/>
            <person name="Winkler M.E."/>
        </authorList>
    </citation>
    <scope>NUCLEOTIDE SEQUENCE</scope>
</reference>
<dbReference type="InterPro" id="IPR050411">
    <property type="entry name" value="AlphaKG_dependent_hydroxylases"/>
</dbReference>
<dbReference type="EMBL" id="UINC01204954">
    <property type="protein sequence ID" value="SVE25909.1"/>
    <property type="molecule type" value="Genomic_DNA"/>
</dbReference>
<keyword evidence="2" id="KW-0045">Antibiotic biosynthesis</keyword>
<evidence type="ECO:0000259" key="3">
    <source>
        <dbReference type="Pfam" id="PF02668"/>
    </source>
</evidence>
<dbReference type="GO" id="GO:0017000">
    <property type="term" value="P:antibiotic biosynthetic process"/>
    <property type="evidence" value="ECO:0007669"/>
    <property type="project" value="UniProtKB-KW"/>
</dbReference>